<accession>A0A9P8C0Y8</accession>
<evidence type="ECO:0000259" key="6">
    <source>
        <dbReference type="PROSITE" id="PS50066"/>
    </source>
</evidence>
<dbReference type="GO" id="GO:0005634">
    <property type="term" value="C:nucleus"/>
    <property type="evidence" value="ECO:0007669"/>
    <property type="project" value="UniProtKB-SubCell"/>
</dbReference>
<organism evidence="7 8">
    <name type="scientific">Amylocarpus encephaloides</name>
    <dbReference type="NCBI Taxonomy" id="45428"/>
    <lineage>
        <taxon>Eukaryota</taxon>
        <taxon>Fungi</taxon>
        <taxon>Dikarya</taxon>
        <taxon>Ascomycota</taxon>
        <taxon>Pezizomycotina</taxon>
        <taxon>Leotiomycetes</taxon>
        <taxon>Helotiales</taxon>
        <taxon>Helotiales incertae sedis</taxon>
        <taxon>Amylocarpus</taxon>
    </lineage>
</organism>
<evidence type="ECO:0000256" key="2">
    <source>
        <dbReference type="ARBA" id="ARBA00023015"/>
    </source>
</evidence>
<evidence type="ECO:0000313" key="8">
    <source>
        <dbReference type="Proteomes" id="UP000824998"/>
    </source>
</evidence>
<proteinExistence type="predicted"/>
<dbReference type="GO" id="GO:0045944">
    <property type="term" value="P:positive regulation of transcription by RNA polymerase II"/>
    <property type="evidence" value="ECO:0007669"/>
    <property type="project" value="UniProtKB-ARBA"/>
</dbReference>
<comment type="subcellular location">
    <subcellularLocation>
        <location evidence="1">Nucleus</location>
    </subcellularLocation>
</comment>
<keyword evidence="4" id="KW-0804">Transcription</keyword>
<protein>
    <recommendedName>
        <fullName evidence="6">MADS-box domain-containing protein</fullName>
    </recommendedName>
</protein>
<evidence type="ECO:0000256" key="3">
    <source>
        <dbReference type="ARBA" id="ARBA00023125"/>
    </source>
</evidence>
<evidence type="ECO:0000313" key="7">
    <source>
        <dbReference type="EMBL" id="KAG9229903.1"/>
    </source>
</evidence>
<dbReference type="SUPFAM" id="SSF55455">
    <property type="entry name" value="SRF-like"/>
    <property type="match status" value="1"/>
</dbReference>
<dbReference type="Pfam" id="PF00319">
    <property type="entry name" value="SRF-TF"/>
    <property type="match status" value="1"/>
</dbReference>
<dbReference type="EMBL" id="MU251721">
    <property type="protein sequence ID" value="KAG9229903.1"/>
    <property type="molecule type" value="Genomic_DNA"/>
</dbReference>
<evidence type="ECO:0000256" key="5">
    <source>
        <dbReference type="ARBA" id="ARBA00023242"/>
    </source>
</evidence>
<reference evidence="7" key="1">
    <citation type="journal article" date="2021" name="IMA Fungus">
        <title>Genomic characterization of three marine fungi, including Emericellopsis atlantica sp. nov. with signatures of a generalist lifestyle and marine biomass degradation.</title>
        <authorList>
            <person name="Hagestad O.C."/>
            <person name="Hou L."/>
            <person name="Andersen J.H."/>
            <person name="Hansen E.H."/>
            <person name="Altermark B."/>
            <person name="Li C."/>
            <person name="Kuhnert E."/>
            <person name="Cox R.J."/>
            <person name="Crous P.W."/>
            <person name="Spatafora J.W."/>
            <person name="Lail K."/>
            <person name="Amirebrahimi M."/>
            <person name="Lipzen A."/>
            <person name="Pangilinan J."/>
            <person name="Andreopoulos W."/>
            <person name="Hayes R.D."/>
            <person name="Ng V."/>
            <person name="Grigoriev I.V."/>
            <person name="Jackson S.A."/>
            <person name="Sutton T.D.S."/>
            <person name="Dobson A.D.W."/>
            <person name="Rama T."/>
        </authorList>
    </citation>
    <scope>NUCLEOTIDE SEQUENCE</scope>
    <source>
        <strain evidence="7">TRa018bII</strain>
    </source>
</reference>
<gene>
    <name evidence="7" type="ORF">BJ875DRAFT_386342</name>
</gene>
<dbReference type="Proteomes" id="UP000824998">
    <property type="component" value="Unassembled WGS sequence"/>
</dbReference>
<feature type="non-terminal residue" evidence="7">
    <location>
        <position position="1"/>
    </location>
</feature>
<dbReference type="InterPro" id="IPR036879">
    <property type="entry name" value="TF_MADSbox_sf"/>
</dbReference>
<feature type="domain" description="MADS-box" evidence="6">
    <location>
        <begin position="1"/>
        <end position="38"/>
    </location>
</feature>
<evidence type="ECO:0000256" key="4">
    <source>
        <dbReference type="ARBA" id="ARBA00023163"/>
    </source>
</evidence>
<dbReference type="InterPro" id="IPR002100">
    <property type="entry name" value="TF_MADSbox"/>
</dbReference>
<comment type="caution">
    <text evidence="7">The sequence shown here is derived from an EMBL/GenBank/DDBJ whole genome shotgun (WGS) entry which is preliminary data.</text>
</comment>
<sequence>ITNNPKRKSERLSRRKITLLKKAHEMASFCDVDVALVLRIRKTGQLITYNSVDLKSWPPSKEEIRFHYPLPINLLPRDIEAKHRKPTITTPSVVQGRGIVKSEVLGSGVVESSPI</sequence>
<dbReference type="Gene3D" id="3.40.1810.10">
    <property type="entry name" value="Transcription factor, MADS-box"/>
    <property type="match status" value="1"/>
</dbReference>
<dbReference type="AlphaFoldDB" id="A0A9P8C0Y8"/>
<name>A0A9P8C0Y8_9HELO</name>
<dbReference type="PROSITE" id="PS50066">
    <property type="entry name" value="MADS_BOX_2"/>
    <property type="match status" value="1"/>
</dbReference>
<evidence type="ECO:0000256" key="1">
    <source>
        <dbReference type="ARBA" id="ARBA00004123"/>
    </source>
</evidence>
<dbReference type="GO" id="GO:0046983">
    <property type="term" value="F:protein dimerization activity"/>
    <property type="evidence" value="ECO:0007669"/>
    <property type="project" value="InterPro"/>
</dbReference>
<keyword evidence="2" id="KW-0805">Transcription regulation</keyword>
<dbReference type="OrthoDB" id="1898716at2759"/>
<keyword evidence="8" id="KW-1185">Reference proteome</keyword>
<keyword evidence="5" id="KW-0539">Nucleus</keyword>
<dbReference type="GO" id="GO:0003677">
    <property type="term" value="F:DNA binding"/>
    <property type="evidence" value="ECO:0007669"/>
    <property type="project" value="UniProtKB-KW"/>
</dbReference>
<keyword evidence="3" id="KW-0238">DNA-binding</keyword>